<gene>
    <name evidence="3" type="ORF">K1I74_02080</name>
    <name evidence="2" type="ORF">TZ86_01984</name>
</gene>
<accession>A0AAW3H4V3</accession>
<evidence type="ECO:0000313" key="4">
    <source>
        <dbReference type="Proteomes" id="UP000033658"/>
    </source>
</evidence>
<proteinExistence type="predicted"/>
<protein>
    <submittedName>
        <fullName evidence="2">Uncharacterized protein</fullName>
    </submittedName>
</protein>
<evidence type="ECO:0000256" key="1">
    <source>
        <dbReference type="SAM" id="Phobius"/>
    </source>
</evidence>
<sequence>MSEITITRDTGMVGVAQKVAVYLNGELVHKLSNNESKTLSFEGDSIELQVGQSFMKSHKIQVKNGQKVLVKASGIRVMLGILGTILGLPYLLLEIEG</sequence>
<keyword evidence="1" id="KW-0472">Membrane</keyword>
<dbReference type="Proteomes" id="UP000033658">
    <property type="component" value="Unassembled WGS sequence"/>
</dbReference>
<dbReference type="Proteomes" id="UP000826921">
    <property type="component" value="Unassembled WGS sequence"/>
</dbReference>
<dbReference type="EMBL" id="JYGL01000002">
    <property type="protein sequence ID" value="KJQ56648.1"/>
    <property type="molecule type" value="Genomic_DNA"/>
</dbReference>
<evidence type="ECO:0000313" key="3">
    <source>
        <dbReference type="EMBL" id="MBZ2126847.1"/>
    </source>
</evidence>
<feature type="transmembrane region" description="Helical" evidence="1">
    <location>
        <begin position="68"/>
        <end position="92"/>
    </location>
</feature>
<organism evidence="2 4">
    <name type="scientific">Streptococcus gordonii</name>
    <dbReference type="NCBI Taxonomy" id="1302"/>
    <lineage>
        <taxon>Bacteria</taxon>
        <taxon>Bacillati</taxon>
        <taxon>Bacillota</taxon>
        <taxon>Bacilli</taxon>
        <taxon>Lactobacillales</taxon>
        <taxon>Streptococcaceae</taxon>
        <taxon>Streptococcus</taxon>
    </lineage>
</organism>
<dbReference type="AlphaFoldDB" id="A0AAW3H4V3"/>
<dbReference type="EMBL" id="JAHZQA010000001">
    <property type="protein sequence ID" value="MBZ2126847.1"/>
    <property type="molecule type" value="Genomic_DNA"/>
</dbReference>
<reference evidence="2 4" key="1">
    <citation type="submission" date="2015-02" db="EMBL/GenBank/DDBJ databases">
        <title>Evolution of amylase-binding proteins of oral streptococcal species.</title>
        <authorList>
            <person name="Haase E.M."/>
        </authorList>
    </citation>
    <scope>NUCLEOTIDE SEQUENCE [LARGE SCALE GENOMIC DNA]</scope>
    <source>
        <strain evidence="2 4">G9B</strain>
    </source>
</reference>
<evidence type="ECO:0000313" key="2">
    <source>
        <dbReference type="EMBL" id="KJQ56648.1"/>
    </source>
</evidence>
<reference evidence="3" key="2">
    <citation type="submission" date="2021-07" db="EMBL/GenBank/DDBJ databases">
        <title>Occurrence of streptococci in the human mouth that bind to a non-human glycan.</title>
        <authorList>
            <person name="Cross B."/>
            <person name="Thamadilok S."/>
            <person name="Bensing B."/>
            <person name="Sasmal A."/>
            <person name="Khedri Z."/>
            <person name="Deng L."/>
            <person name="Yu H."/>
            <person name="Mehta A."/>
            <person name="Aluvathingal J."/>
            <person name="Nadendla S."/>
            <person name="Vickerman M."/>
            <person name="Chen X."/>
            <person name="Dewhirst F."/>
            <person name="Gill A."/>
            <person name="Lettrichova I."/>
            <person name="Diaz S."/>
            <person name="Gill S."/>
            <person name="Tettelin H."/>
            <person name="Iverson T."/>
            <person name="Sullam P."/>
            <person name="Varki A."/>
            <person name="Ruhl S."/>
        </authorList>
    </citation>
    <scope>NUCLEOTIDE SEQUENCE</scope>
    <source>
        <strain evidence="3">SK9</strain>
    </source>
</reference>
<comment type="caution">
    <text evidence="2">The sequence shown here is derived from an EMBL/GenBank/DDBJ whole genome shotgun (WGS) entry which is preliminary data.</text>
</comment>
<keyword evidence="1" id="KW-0812">Transmembrane</keyword>
<dbReference type="RefSeq" id="WP_045505682.1">
    <property type="nucleotide sequence ID" value="NZ_CP020450.2"/>
</dbReference>
<keyword evidence="1" id="KW-1133">Transmembrane helix</keyword>
<name>A0AAW3H4V3_STRGN</name>